<comment type="caution">
    <text evidence="2">The sequence shown here is derived from an EMBL/GenBank/DDBJ whole genome shotgun (WGS) entry which is preliminary data.</text>
</comment>
<proteinExistence type="predicted"/>
<protein>
    <submittedName>
        <fullName evidence="2">Uncharacterized protein</fullName>
    </submittedName>
</protein>
<evidence type="ECO:0000313" key="3">
    <source>
        <dbReference type="Proteomes" id="UP001281003"/>
    </source>
</evidence>
<dbReference type="AlphaFoldDB" id="A0AAE0PDT4"/>
<reference evidence="2" key="2">
    <citation type="submission" date="2023-07" db="EMBL/GenBank/DDBJ databases">
        <authorList>
            <consortium name="Lawrence Berkeley National Laboratory"/>
            <person name="Haridas S."/>
            <person name="Hensen N."/>
            <person name="Bonometti L."/>
            <person name="Westerberg I."/>
            <person name="Brannstrom I.O."/>
            <person name="Guillou S."/>
            <person name="Cros-Aarteil S."/>
            <person name="Calhoun S."/>
            <person name="Kuo A."/>
            <person name="Mondo S."/>
            <person name="Pangilinan J."/>
            <person name="Riley R."/>
            <person name="LaButti K."/>
            <person name="Andreopoulos B."/>
            <person name="Lipzen A."/>
            <person name="Chen C."/>
            <person name="Yanf M."/>
            <person name="Daum C."/>
            <person name="Ng V."/>
            <person name="Clum A."/>
            <person name="Steindorff A."/>
            <person name="Ohm R."/>
            <person name="Martin F."/>
            <person name="Silar P."/>
            <person name="Natvig D."/>
            <person name="Lalanne C."/>
            <person name="Gautier V."/>
            <person name="Ament-velasquez S.L."/>
            <person name="Kruys A."/>
            <person name="Hutchinson M.I."/>
            <person name="Powell A.J."/>
            <person name="Barry K."/>
            <person name="Miller A.N."/>
            <person name="Grigoriev I.V."/>
            <person name="Debuchy R."/>
            <person name="Gladieux P."/>
            <person name="Thoren M.H."/>
            <person name="Johannesson H."/>
        </authorList>
    </citation>
    <scope>NUCLEOTIDE SEQUENCE</scope>
    <source>
        <strain evidence="2">FGSC 1904</strain>
    </source>
</reference>
<keyword evidence="3" id="KW-1185">Reference proteome</keyword>
<keyword evidence="1" id="KW-1133">Transmembrane helix</keyword>
<keyword evidence="1" id="KW-0812">Transmembrane</keyword>
<evidence type="ECO:0000256" key="1">
    <source>
        <dbReference type="SAM" id="Phobius"/>
    </source>
</evidence>
<gene>
    <name evidence="2" type="ORF">B0T20DRAFT_225982</name>
</gene>
<reference evidence="2" key="1">
    <citation type="journal article" date="2023" name="Mol. Phylogenet. Evol.">
        <title>Genome-scale phylogeny and comparative genomics of the fungal order Sordariales.</title>
        <authorList>
            <person name="Hensen N."/>
            <person name="Bonometti L."/>
            <person name="Westerberg I."/>
            <person name="Brannstrom I.O."/>
            <person name="Guillou S."/>
            <person name="Cros-Aarteil S."/>
            <person name="Calhoun S."/>
            <person name="Haridas S."/>
            <person name="Kuo A."/>
            <person name="Mondo S."/>
            <person name="Pangilinan J."/>
            <person name="Riley R."/>
            <person name="LaButti K."/>
            <person name="Andreopoulos B."/>
            <person name="Lipzen A."/>
            <person name="Chen C."/>
            <person name="Yan M."/>
            <person name="Daum C."/>
            <person name="Ng V."/>
            <person name="Clum A."/>
            <person name="Steindorff A."/>
            <person name="Ohm R.A."/>
            <person name="Martin F."/>
            <person name="Silar P."/>
            <person name="Natvig D.O."/>
            <person name="Lalanne C."/>
            <person name="Gautier V."/>
            <person name="Ament-Velasquez S.L."/>
            <person name="Kruys A."/>
            <person name="Hutchinson M.I."/>
            <person name="Powell A.J."/>
            <person name="Barry K."/>
            <person name="Miller A.N."/>
            <person name="Grigoriev I.V."/>
            <person name="Debuchy R."/>
            <person name="Gladieux P."/>
            <person name="Hiltunen Thoren M."/>
            <person name="Johannesson H."/>
        </authorList>
    </citation>
    <scope>NUCLEOTIDE SEQUENCE</scope>
    <source>
        <strain evidence="2">FGSC 1904</strain>
    </source>
</reference>
<keyword evidence="1" id="KW-0472">Membrane</keyword>
<dbReference type="EMBL" id="JAUTDP010000007">
    <property type="protein sequence ID" value="KAK3397650.1"/>
    <property type="molecule type" value="Genomic_DNA"/>
</dbReference>
<accession>A0AAE0PDT4</accession>
<evidence type="ECO:0000313" key="2">
    <source>
        <dbReference type="EMBL" id="KAK3397650.1"/>
    </source>
</evidence>
<organism evidence="2 3">
    <name type="scientific">Sordaria brevicollis</name>
    <dbReference type="NCBI Taxonomy" id="83679"/>
    <lineage>
        <taxon>Eukaryota</taxon>
        <taxon>Fungi</taxon>
        <taxon>Dikarya</taxon>
        <taxon>Ascomycota</taxon>
        <taxon>Pezizomycotina</taxon>
        <taxon>Sordariomycetes</taxon>
        <taxon>Sordariomycetidae</taxon>
        <taxon>Sordariales</taxon>
        <taxon>Sordariaceae</taxon>
        <taxon>Sordaria</taxon>
    </lineage>
</organism>
<dbReference type="Proteomes" id="UP001281003">
    <property type="component" value="Unassembled WGS sequence"/>
</dbReference>
<name>A0AAE0PDT4_SORBR</name>
<feature type="transmembrane region" description="Helical" evidence="1">
    <location>
        <begin position="86"/>
        <end position="109"/>
    </location>
</feature>
<sequence>MMNMRRSRRNAGLLTTVVLVCKLAFGSRYMWPSWIRYSVAQPWGGCGGQRQQGGDAKERKCPARVSFQTLWNLYPPRRSRRRTCDYLHLSLSFFFLANFLSAFAAFCLARLVQLLRASASDNPSHTVTTIN</sequence>